<evidence type="ECO:0000313" key="1">
    <source>
        <dbReference type="EMBL" id="RDU60092.1"/>
    </source>
</evidence>
<dbReference type="Proteomes" id="UP000256379">
    <property type="component" value="Unassembled WGS sequence"/>
</dbReference>
<dbReference type="EMBL" id="NXLQ01000101">
    <property type="protein sequence ID" value="RDU60092.1"/>
    <property type="molecule type" value="Genomic_DNA"/>
</dbReference>
<sequence length="252" mass="30404">MKYLRQYDRGFVVKPTKNKDFIEYDKNRLKLIYRRNGGLFVEATKSGDCIKRISEIEILDWFLKLYSQARKTDILELLEYNLLGWITGLTEFQEFDQVLHLPFSKHSQGYNYQTHKYLFNEPIPSFEADYFSLFGELFLCGYVDFLTEEPKHVYLSEYKENRYESWKYFRDNFLYARAFDRNIEDGDLTIGSTSWDTPQYWSQYNVLVARTEKGTQYFDEILSPRFYKKYKDLEVEIDSKGNIVRWIGEINR</sequence>
<dbReference type="AlphaFoldDB" id="A0A3D8I4K5"/>
<dbReference type="RefSeq" id="WP_115543979.1">
    <property type="nucleotide sequence ID" value="NZ_NXLQ01000101.1"/>
</dbReference>
<dbReference type="OrthoDB" id="5327173at2"/>
<evidence type="ECO:0000313" key="2">
    <source>
        <dbReference type="Proteomes" id="UP000256379"/>
    </source>
</evidence>
<reference evidence="1 2" key="1">
    <citation type="submission" date="2018-04" db="EMBL/GenBank/DDBJ databases">
        <title>Novel Campyloabacter and Helicobacter Species and Strains.</title>
        <authorList>
            <person name="Mannion A.J."/>
            <person name="Shen Z."/>
            <person name="Fox J.G."/>
        </authorList>
    </citation>
    <scope>NUCLEOTIDE SEQUENCE [LARGE SCALE GENOMIC DNA]</scope>
    <source>
        <strain evidence="1 2">MIT 17-337</strain>
    </source>
</reference>
<name>A0A3D8I4K5_9HELI</name>
<gene>
    <name evidence="1" type="ORF">CQA53_11050</name>
</gene>
<protein>
    <submittedName>
        <fullName evidence="1">Uncharacterized protein</fullName>
    </submittedName>
</protein>
<proteinExistence type="predicted"/>
<accession>A0A3D8I4K5</accession>
<organism evidence="1 2">
    <name type="scientific">Helicobacter didelphidarum</name>
    <dbReference type="NCBI Taxonomy" id="2040648"/>
    <lineage>
        <taxon>Bacteria</taxon>
        <taxon>Pseudomonadati</taxon>
        <taxon>Campylobacterota</taxon>
        <taxon>Epsilonproteobacteria</taxon>
        <taxon>Campylobacterales</taxon>
        <taxon>Helicobacteraceae</taxon>
        <taxon>Helicobacter</taxon>
    </lineage>
</organism>
<comment type="caution">
    <text evidence="1">The sequence shown here is derived from an EMBL/GenBank/DDBJ whole genome shotgun (WGS) entry which is preliminary data.</text>
</comment>
<keyword evidence="2" id="KW-1185">Reference proteome</keyword>